<dbReference type="SUPFAM" id="SSF103506">
    <property type="entry name" value="Mitochondrial carrier"/>
    <property type="match status" value="1"/>
</dbReference>
<evidence type="ECO:0000256" key="3">
    <source>
        <dbReference type="ARBA" id="ARBA00022448"/>
    </source>
</evidence>
<dbReference type="InterPro" id="IPR045315">
    <property type="entry name" value="Mtm1-like"/>
</dbReference>
<evidence type="ECO:0000256" key="1">
    <source>
        <dbReference type="ARBA" id="ARBA00004448"/>
    </source>
</evidence>
<dbReference type="EMBL" id="BTCM01000001">
    <property type="protein sequence ID" value="GMK54180.1"/>
    <property type="molecule type" value="Genomic_DNA"/>
</dbReference>
<comment type="similarity">
    <text evidence="2 11">Belongs to the mitochondrial carrier (TC 2.A.29) family.</text>
</comment>
<gene>
    <name evidence="12" type="primary">MTM1</name>
    <name evidence="12" type="ORF">CspeluHIS016_0107660</name>
</gene>
<dbReference type="GO" id="GO:1990542">
    <property type="term" value="P:mitochondrial transmembrane transport"/>
    <property type="evidence" value="ECO:0007669"/>
    <property type="project" value="InterPro"/>
</dbReference>
<dbReference type="AlphaFoldDB" id="A0AAD3TNZ2"/>
<evidence type="ECO:0000256" key="9">
    <source>
        <dbReference type="ARBA" id="ARBA00023136"/>
    </source>
</evidence>
<evidence type="ECO:0000256" key="5">
    <source>
        <dbReference type="ARBA" id="ARBA00022737"/>
    </source>
</evidence>
<evidence type="ECO:0000256" key="6">
    <source>
        <dbReference type="ARBA" id="ARBA00022792"/>
    </source>
</evidence>
<name>A0AAD3TNZ2_9TREE</name>
<evidence type="ECO:0000256" key="7">
    <source>
        <dbReference type="ARBA" id="ARBA00022989"/>
    </source>
</evidence>
<dbReference type="GO" id="GO:0005743">
    <property type="term" value="C:mitochondrial inner membrane"/>
    <property type="evidence" value="ECO:0007669"/>
    <property type="project" value="UniProtKB-SubCell"/>
</dbReference>
<feature type="repeat" description="Solcar" evidence="10">
    <location>
        <begin position="238"/>
        <end position="328"/>
    </location>
</feature>
<evidence type="ECO:0000313" key="12">
    <source>
        <dbReference type="EMBL" id="GMK54180.1"/>
    </source>
</evidence>
<dbReference type="Gene3D" id="1.50.40.10">
    <property type="entry name" value="Mitochondrial carrier domain"/>
    <property type="match status" value="1"/>
</dbReference>
<evidence type="ECO:0000313" key="13">
    <source>
        <dbReference type="Proteomes" id="UP001222932"/>
    </source>
</evidence>
<keyword evidence="5" id="KW-0677">Repeat</keyword>
<keyword evidence="8" id="KW-0496">Mitochondrion</keyword>
<dbReference type="Pfam" id="PF00153">
    <property type="entry name" value="Mito_carr"/>
    <property type="match status" value="4"/>
</dbReference>
<keyword evidence="9 10" id="KW-0472">Membrane</keyword>
<keyword evidence="4 10" id="KW-0812">Transmembrane</keyword>
<dbReference type="PANTHER" id="PTHR45760:SF2">
    <property type="entry name" value="FI19922P1-RELATED"/>
    <property type="match status" value="1"/>
</dbReference>
<comment type="caution">
    <text evidence="12">The sequence shown here is derived from an EMBL/GenBank/DDBJ whole genome shotgun (WGS) entry which is preliminary data.</text>
</comment>
<proteinExistence type="inferred from homology"/>
<evidence type="ECO:0000256" key="2">
    <source>
        <dbReference type="ARBA" id="ARBA00006375"/>
    </source>
</evidence>
<reference evidence="12" key="2">
    <citation type="submission" date="2023-06" db="EMBL/GenBank/DDBJ databases">
        <authorList>
            <person name="Kobayashi Y."/>
            <person name="Kayamori A."/>
            <person name="Aoki K."/>
            <person name="Shiwa Y."/>
            <person name="Fujita N."/>
            <person name="Sugita T."/>
            <person name="Iwasaki W."/>
            <person name="Tanaka N."/>
            <person name="Takashima M."/>
        </authorList>
    </citation>
    <scope>NUCLEOTIDE SEQUENCE</scope>
    <source>
        <strain evidence="12">HIS016</strain>
    </source>
</reference>
<dbReference type="PANTHER" id="PTHR45760">
    <property type="entry name" value="FI19922P1-RELATED"/>
    <property type="match status" value="1"/>
</dbReference>
<sequence>MVHIRHPQKQPYAHPDVEVPELPDMMEDLDFEWPKAGPSRQRSALSETTLGPKALAAMTGAVTTSLLMTPFDVLKTRLQTVQPHILPEFRPPPVECCQTPLLMSTASAESVACATSTLPRAPPPQPQAVAYAMTAPQGCYHPSKWSGIWGEAMTFEEAITRGFLARHGVAEPEVAPTRGFWSEIAVVRRDAGVRGLWKGVGTTLTMAVPSSAIYMLGYEYLLAKLTPVFTNQYSSNAILTPAPLIAGSLARTFSASIISPLEMFRTRLQALPMNGQPTPTYASTGRDMLALVREKGVTILWRGLGPTLWRDVPFSGLYWAGFEIIKARLNSANSPLPPLTPIATSFISGALSGTLAALVTQPFDVLKTRRQVFTPSPGCSPEALRHRASTFPLALHVIRTEGWTALFAGVVPRCGKIAPACGLMIACYEGIGRYLEGRK</sequence>
<feature type="repeat" description="Solcar" evidence="10">
    <location>
        <begin position="340"/>
        <end position="434"/>
    </location>
</feature>
<dbReference type="InterPro" id="IPR018108">
    <property type="entry name" value="MCP_transmembrane"/>
</dbReference>
<accession>A0AAD3TNZ2</accession>
<keyword evidence="13" id="KW-1185">Reference proteome</keyword>
<keyword evidence="7" id="KW-1133">Transmembrane helix</keyword>
<dbReference type="Proteomes" id="UP001222932">
    <property type="component" value="Unassembled WGS sequence"/>
</dbReference>
<reference evidence="12" key="1">
    <citation type="journal article" date="2023" name="BMC Genomics">
        <title>Chromosome-level genome assemblies of Cutaneotrichosporon spp. (Trichosporonales, Basidiomycota) reveal imbalanced evolution between nucleotide sequences and chromosome synteny.</title>
        <authorList>
            <person name="Kobayashi Y."/>
            <person name="Kayamori A."/>
            <person name="Aoki K."/>
            <person name="Shiwa Y."/>
            <person name="Matsutani M."/>
            <person name="Fujita N."/>
            <person name="Sugita T."/>
            <person name="Iwasaki W."/>
            <person name="Tanaka N."/>
            <person name="Takashima M."/>
        </authorList>
    </citation>
    <scope>NUCLEOTIDE SEQUENCE</scope>
    <source>
        <strain evidence="12">HIS016</strain>
    </source>
</reference>
<comment type="subcellular location">
    <subcellularLocation>
        <location evidence="1">Mitochondrion inner membrane</location>
        <topology evidence="1">Multi-pass membrane protein</topology>
    </subcellularLocation>
</comment>
<protein>
    <recommendedName>
        <fullName evidence="14">Mitochondrial carrier</fullName>
    </recommendedName>
</protein>
<keyword evidence="3 11" id="KW-0813">Transport</keyword>
<evidence type="ECO:0000256" key="11">
    <source>
        <dbReference type="RuleBase" id="RU000488"/>
    </source>
</evidence>
<dbReference type="PROSITE" id="PS50920">
    <property type="entry name" value="SOLCAR"/>
    <property type="match status" value="2"/>
</dbReference>
<evidence type="ECO:0000256" key="8">
    <source>
        <dbReference type="ARBA" id="ARBA00023128"/>
    </source>
</evidence>
<evidence type="ECO:0000256" key="4">
    <source>
        <dbReference type="ARBA" id="ARBA00022692"/>
    </source>
</evidence>
<organism evidence="12 13">
    <name type="scientific">Cutaneotrichosporon spelunceum</name>
    <dbReference type="NCBI Taxonomy" id="1672016"/>
    <lineage>
        <taxon>Eukaryota</taxon>
        <taxon>Fungi</taxon>
        <taxon>Dikarya</taxon>
        <taxon>Basidiomycota</taxon>
        <taxon>Agaricomycotina</taxon>
        <taxon>Tremellomycetes</taxon>
        <taxon>Trichosporonales</taxon>
        <taxon>Trichosporonaceae</taxon>
        <taxon>Cutaneotrichosporon</taxon>
    </lineage>
</organism>
<dbReference type="InterPro" id="IPR023395">
    <property type="entry name" value="MCP_dom_sf"/>
</dbReference>
<keyword evidence="6" id="KW-0999">Mitochondrion inner membrane</keyword>
<evidence type="ECO:0008006" key="14">
    <source>
        <dbReference type="Google" id="ProtNLM"/>
    </source>
</evidence>
<evidence type="ECO:0000256" key="10">
    <source>
        <dbReference type="PROSITE-ProRule" id="PRU00282"/>
    </source>
</evidence>